<dbReference type="InterPro" id="IPR012337">
    <property type="entry name" value="RNaseH-like_sf"/>
</dbReference>
<dbReference type="SUPFAM" id="SSF53098">
    <property type="entry name" value="Ribonuclease H-like"/>
    <property type="match status" value="1"/>
</dbReference>
<evidence type="ECO:0000313" key="2">
    <source>
        <dbReference type="Proteomes" id="UP001652660"/>
    </source>
</evidence>
<dbReference type="SUPFAM" id="SSF54160">
    <property type="entry name" value="Chromo domain-like"/>
    <property type="match status" value="1"/>
</dbReference>
<dbReference type="PANTHER" id="PTHR46148">
    <property type="entry name" value="CHROMO DOMAIN-CONTAINING PROTEIN"/>
    <property type="match status" value="1"/>
</dbReference>
<dbReference type="InterPro" id="IPR001584">
    <property type="entry name" value="Integrase_cat-core"/>
</dbReference>
<name>A0ABM4W8M7_COFAR</name>
<dbReference type="InterPro" id="IPR036397">
    <property type="entry name" value="RNaseH_sf"/>
</dbReference>
<dbReference type="PROSITE" id="PS50994">
    <property type="entry name" value="INTEGRASE"/>
    <property type="match status" value="1"/>
</dbReference>
<keyword evidence="2" id="KW-1185">Reference proteome</keyword>
<gene>
    <name evidence="3" type="primary">LOC140021279</name>
</gene>
<dbReference type="InterPro" id="IPR016197">
    <property type="entry name" value="Chromo-like_dom_sf"/>
</dbReference>
<dbReference type="Pfam" id="PF24626">
    <property type="entry name" value="SH3_Tf2-1"/>
    <property type="match status" value="1"/>
</dbReference>
<dbReference type="Gene3D" id="3.30.420.10">
    <property type="entry name" value="Ribonuclease H-like superfamily/Ribonuclease H"/>
    <property type="match status" value="1"/>
</dbReference>
<dbReference type="PANTHER" id="PTHR46148:SF57">
    <property type="entry name" value="OS12G0499874 PROTEIN"/>
    <property type="match status" value="1"/>
</dbReference>
<sequence length="240" mass="28057">MDFVTGLPRNQKGSDAIWVIVDRLTKSAHFLPVNMSFSLEKLAKLYTEEIVRLHGIPISNVSDRDPRFVSRFWQKFQETLGTKLKFSTAYHPQTDGQSKRTIQTLKDMLRSCILDFGVSKKSKKLKPRYIGPFEILKRIGKVAYQLQLPSSMAKIHNVFHVSMLKKYHPDPSHVLQLEGIEVDESLTYEEELVKILEREVKELRSKKIPLVKILWKNHGIEEATWELEEEMQRKYPELLH</sequence>
<protein>
    <recommendedName>
        <fullName evidence="1">Integrase catalytic domain-containing protein</fullName>
    </recommendedName>
</protein>
<dbReference type="RefSeq" id="XP_071928144.1">
    <property type="nucleotide sequence ID" value="XM_072072043.1"/>
</dbReference>
<evidence type="ECO:0000313" key="3">
    <source>
        <dbReference type="RefSeq" id="XP_071928144.1"/>
    </source>
</evidence>
<dbReference type="Proteomes" id="UP001652660">
    <property type="component" value="Chromosome 11e"/>
</dbReference>
<reference evidence="3" key="1">
    <citation type="submission" date="2025-08" db="UniProtKB">
        <authorList>
            <consortium name="RefSeq"/>
        </authorList>
    </citation>
    <scope>IDENTIFICATION</scope>
    <source>
        <tissue evidence="3">Leaves</tissue>
    </source>
</reference>
<feature type="domain" description="Integrase catalytic" evidence="1">
    <location>
        <begin position="1"/>
        <end position="157"/>
    </location>
</feature>
<proteinExistence type="predicted"/>
<evidence type="ECO:0000259" key="1">
    <source>
        <dbReference type="PROSITE" id="PS50994"/>
    </source>
</evidence>
<accession>A0ABM4W8M7</accession>
<organism evidence="2 3">
    <name type="scientific">Coffea arabica</name>
    <name type="common">Arabian coffee</name>
    <dbReference type="NCBI Taxonomy" id="13443"/>
    <lineage>
        <taxon>Eukaryota</taxon>
        <taxon>Viridiplantae</taxon>
        <taxon>Streptophyta</taxon>
        <taxon>Embryophyta</taxon>
        <taxon>Tracheophyta</taxon>
        <taxon>Spermatophyta</taxon>
        <taxon>Magnoliopsida</taxon>
        <taxon>eudicotyledons</taxon>
        <taxon>Gunneridae</taxon>
        <taxon>Pentapetalae</taxon>
        <taxon>asterids</taxon>
        <taxon>lamiids</taxon>
        <taxon>Gentianales</taxon>
        <taxon>Rubiaceae</taxon>
        <taxon>Ixoroideae</taxon>
        <taxon>Gardenieae complex</taxon>
        <taxon>Bertiereae - Coffeeae clade</taxon>
        <taxon>Coffeeae</taxon>
        <taxon>Coffea</taxon>
    </lineage>
</organism>
<dbReference type="InterPro" id="IPR056924">
    <property type="entry name" value="SH3_Tf2-1"/>
</dbReference>
<dbReference type="GeneID" id="140021279"/>